<evidence type="ECO:0008006" key="4">
    <source>
        <dbReference type="Google" id="ProtNLM"/>
    </source>
</evidence>
<keyword evidence="1" id="KW-0732">Signal</keyword>
<organism evidence="2 3">
    <name type="scientific">Deminuibacter soli</name>
    <dbReference type="NCBI Taxonomy" id="2291815"/>
    <lineage>
        <taxon>Bacteria</taxon>
        <taxon>Pseudomonadati</taxon>
        <taxon>Bacteroidota</taxon>
        <taxon>Chitinophagia</taxon>
        <taxon>Chitinophagales</taxon>
        <taxon>Chitinophagaceae</taxon>
        <taxon>Deminuibacter</taxon>
    </lineage>
</organism>
<dbReference type="RefSeq" id="WP_116845568.1">
    <property type="nucleotide sequence ID" value="NZ_QTJU01000001.1"/>
</dbReference>
<evidence type="ECO:0000313" key="3">
    <source>
        <dbReference type="Proteomes" id="UP000261284"/>
    </source>
</evidence>
<dbReference type="Gene3D" id="1.25.40.10">
    <property type="entry name" value="Tetratricopeptide repeat domain"/>
    <property type="match status" value="1"/>
</dbReference>
<comment type="caution">
    <text evidence="2">The sequence shown here is derived from an EMBL/GenBank/DDBJ whole genome shotgun (WGS) entry which is preliminary data.</text>
</comment>
<dbReference type="InterPro" id="IPR011990">
    <property type="entry name" value="TPR-like_helical_dom_sf"/>
</dbReference>
<dbReference type="Proteomes" id="UP000261284">
    <property type="component" value="Unassembled WGS sequence"/>
</dbReference>
<reference evidence="2 3" key="1">
    <citation type="submission" date="2018-08" db="EMBL/GenBank/DDBJ databases">
        <title>Chitinophagaceae sp. K23C18032701, a novel bacterium isolated from forest soil.</title>
        <authorList>
            <person name="Wang C."/>
        </authorList>
    </citation>
    <scope>NUCLEOTIDE SEQUENCE [LARGE SCALE GENOMIC DNA]</scope>
    <source>
        <strain evidence="2 3">K23C18032701</strain>
    </source>
</reference>
<proteinExistence type="predicted"/>
<dbReference type="EMBL" id="QTJU01000001">
    <property type="protein sequence ID" value="RFM29812.1"/>
    <property type="molecule type" value="Genomic_DNA"/>
</dbReference>
<sequence length="208" mass="22968">MKKVLVAFSILLSFAASAQTDKFAAAMQKNLDALEAAKTPADLQGVSASFERIAEAEKTQWLPYYYAALAQERIGFSDKDADKDKIGDKANQLLDKAEAIEKNAELYCLRNMAATIQMLVDPQSRWQTYGQQAQAALQSGMQLEPNNPRLYYLQGMSVFGTPEAFGGGKEKAKPIFQKAVDLYASFTPKPMYPNWGSKEAADMLAKCE</sequence>
<name>A0A3E1NPF9_9BACT</name>
<dbReference type="OrthoDB" id="1150971at2"/>
<feature type="chain" id="PRO_5017725645" description="Tetratricopeptide repeat protein" evidence="1">
    <location>
        <begin position="19"/>
        <end position="208"/>
    </location>
</feature>
<evidence type="ECO:0000313" key="2">
    <source>
        <dbReference type="EMBL" id="RFM29812.1"/>
    </source>
</evidence>
<protein>
    <recommendedName>
        <fullName evidence="4">Tetratricopeptide repeat protein</fullName>
    </recommendedName>
</protein>
<dbReference type="AlphaFoldDB" id="A0A3E1NPF9"/>
<accession>A0A3E1NPF9</accession>
<evidence type="ECO:0000256" key="1">
    <source>
        <dbReference type="SAM" id="SignalP"/>
    </source>
</evidence>
<gene>
    <name evidence="2" type="ORF">DXN05_02210</name>
</gene>
<keyword evidence="3" id="KW-1185">Reference proteome</keyword>
<feature type="signal peptide" evidence="1">
    <location>
        <begin position="1"/>
        <end position="18"/>
    </location>
</feature>